<evidence type="ECO:0000313" key="2">
    <source>
        <dbReference type="Proteomes" id="UP000283329"/>
    </source>
</evidence>
<dbReference type="Proteomes" id="UP000283329">
    <property type="component" value="Unassembled WGS sequence"/>
</dbReference>
<organism evidence="1 2">
    <name type="scientific">Bacteroides ovatus</name>
    <dbReference type="NCBI Taxonomy" id="28116"/>
    <lineage>
        <taxon>Bacteria</taxon>
        <taxon>Pseudomonadati</taxon>
        <taxon>Bacteroidota</taxon>
        <taxon>Bacteroidia</taxon>
        <taxon>Bacteroidales</taxon>
        <taxon>Bacteroidaceae</taxon>
        <taxon>Bacteroides</taxon>
    </lineage>
</organism>
<comment type="caution">
    <text evidence="1">The sequence shown here is derived from an EMBL/GenBank/DDBJ whole genome shotgun (WGS) entry which is preliminary data.</text>
</comment>
<dbReference type="AlphaFoldDB" id="A0A414WQV4"/>
<protein>
    <submittedName>
        <fullName evidence="1">Uncharacterized protein</fullName>
    </submittedName>
</protein>
<gene>
    <name evidence="1" type="ORF">DW206_24340</name>
</gene>
<dbReference type="RefSeq" id="WP_115485117.1">
    <property type="nucleotide sequence ID" value="NZ_CAKJZM010000002.1"/>
</dbReference>
<dbReference type="EMBL" id="QRJR01000041">
    <property type="protein sequence ID" value="RHH39446.1"/>
    <property type="molecule type" value="Genomic_DNA"/>
</dbReference>
<accession>A0A414WQV4</accession>
<name>A0A414WQV4_BACOV</name>
<proteinExistence type="predicted"/>
<evidence type="ECO:0000313" key="1">
    <source>
        <dbReference type="EMBL" id="RHH39446.1"/>
    </source>
</evidence>
<sequence length="449" mass="51631">MLHTNNKLYWLYSLLIFLTLYTDSPLSTYLGAFGESMLPSISLCLYILFALTNRINRTDSFVRRFSFLIKVTTLLSLIAFFIYPLFNISYTQLGESLFVKLVKLWLTFQAYICYLLLLINIAGDYTIERILKPFFWGFVGLTIILLIEFYQSPFAFMYLHTSTSDVYYRIRLLTPESSATALMLEVFFVLSVFYTYYVRQSKFLLGVVLICAGLHIALSGSKTLLTIICVSGILLFFQRTKYIFSFKGLLVMTGLVIGGGYIASFILPKLIESFMNDLENYTSVVTRFYSIFIGYSIGICFPLGTGFQTYMYLFPEMMRNNLFLIDMINMPLRPDEIIALATSGDDNAVVAKSFLGQSSIYWGIIGTFVFIRNYLRLCKHSTKKLEKGNTLFKVLFVLIVIQLLFSSVLDYCVIALFFVHIRIKNSYRPVKMRIQWGTSTNDPDRIDGK</sequence>
<reference evidence="1 2" key="1">
    <citation type="submission" date="2018-08" db="EMBL/GenBank/DDBJ databases">
        <title>A genome reference for cultivated species of the human gut microbiota.</title>
        <authorList>
            <person name="Zou Y."/>
            <person name="Xue W."/>
            <person name="Luo G."/>
        </authorList>
    </citation>
    <scope>NUCLEOTIDE SEQUENCE [LARGE SCALE GENOMIC DNA]</scope>
    <source>
        <strain evidence="1 2">AM17-48</strain>
    </source>
</reference>